<reference evidence="2 3" key="1">
    <citation type="submission" date="2018-05" db="EMBL/GenBank/DDBJ databases">
        <title>Genomic Encyclopedia of Type Strains, Phase III (KMG-III): the genomes of soil and plant-associated and newly described type strains.</title>
        <authorList>
            <person name="Whitman W."/>
        </authorList>
    </citation>
    <scope>NUCLEOTIDE SEQUENCE [LARGE SCALE GENOMIC DNA]</scope>
    <source>
        <strain evidence="2 3">CECT 5696</strain>
    </source>
</reference>
<accession>A0A2V2YVY1</accession>
<keyword evidence="1" id="KW-0812">Transmembrane</keyword>
<dbReference type="AlphaFoldDB" id="A0A2V2YVY1"/>
<feature type="transmembrane region" description="Helical" evidence="1">
    <location>
        <begin position="43"/>
        <end position="61"/>
    </location>
</feature>
<protein>
    <recommendedName>
        <fullName evidence="4">DUF2798 domain-containing protein</fullName>
    </recommendedName>
</protein>
<gene>
    <name evidence="2" type="ORF">DFQ01_10667</name>
</gene>
<dbReference type="InterPro" id="IPR021529">
    <property type="entry name" value="DUF2798"/>
</dbReference>
<comment type="caution">
    <text evidence="2">The sequence shown here is derived from an EMBL/GenBank/DDBJ whole genome shotgun (WGS) entry which is preliminary data.</text>
</comment>
<evidence type="ECO:0000313" key="2">
    <source>
        <dbReference type="EMBL" id="PWW04784.1"/>
    </source>
</evidence>
<dbReference type="Proteomes" id="UP000246635">
    <property type="component" value="Unassembled WGS sequence"/>
</dbReference>
<feature type="transmembrane region" description="Helical" evidence="1">
    <location>
        <begin position="12"/>
        <end position="31"/>
    </location>
</feature>
<feature type="transmembrane region" description="Helical" evidence="1">
    <location>
        <begin position="81"/>
        <end position="102"/>
    </location>
</feature>
<name>A0A2V2YVY1_9BACL</name>
<evidence type="ECO:0008006" key="4">
    <source>
        <dbReference type="Google" id="ProtNLM"/>
    </source>
</evidence>
<organism evidence="2 3">
    <name type="scientific">Paenibacillus cellulosilyticus</name>
    <dbReference type="NCBI Taxonomy" id="375489"/>
    <lineage>
        <taxon>Bacteria</taxon>
        <taxon>Bacillati</taxon>
        <taxon>Bacillota</taxon>
        <taxon>Bacilli</taxon>
        <taxon>Bacillales</taxon>
        <taxon>Paenibacillaceae</taxon>
        <taxon>Paenibacillus</taxon>
    </lineage>
</organism>
<feature type="transmembrane region" description="Helical" evidence="1">
    <location>
        <begin position="122"/>
        <end position="145"/>
    </location>
</feature>
<keyword evidence="3" id="KW-1185">Reference proteome</keyword>
<dbReference type="Pfam" id="PF11391">
    <property type="entry name" value="DUF2798"/>
    <property type="match status" value="2"/>
</dbReference>
<evidence type="ECO:0000313" key="3">
    <source>
        <dbReference type="Proteomes" id="UP000246635"/>
    </source>
</evidence>
<sequence>MLPTTKKEEAIFGLMMCFGMVVFMMTYNLIRHDALGSMNAVEFLLQLILCFVVAFLLEAFVVGPVAKKVAFSLPYDKSKKLYVIVSLALCMVLGMVTLMSLYGLLTNGLNGEPFFRSYFTLYFYNFIFALPLQLLIVGPTVRFVFGKWVKNRGAVGAVS</sequence>
<proteinExistence type="predicted"/>
<dbReference type="EMBL" id="QGTQ01000006">
    <property type="protein sequence ID" value="PWW04784.1"/>
    <property type="molecule type" value="Genomic_DNA"/>
</dbReference>
<evidence type="ECO:0000256" key="1">
    <source>
        <dbReference type="SAM" id="Phobius"/>
    </source>
</evidence>
<keyword evidence="1" id="KW-1133">Transmembrane helix</keyword>
<keyword evidence="1" id="KW-0472">Membrane</keyword>